<evidence type="ECO:0000256" key="2">
    <source>
        <dbReference type="ARBA" id="ARBA00023012"/>
    </source>
</evidence>
<dbReference type="SMART" id="SM00448">
    <property type="entry name" value="REC"/>
    <property type="match status" value="1"/>
</dbReference>
<evidence type="ECO:0000256" key="1">
    <source>
        <dbReference type="ARBA" id="ARBA00022553"/>
    </source>
</evidence>
<feature type="modified residue" description="4-aspartylphosphate" evidence="6">
    <location>
        <position position="51"/>
    </location>
</feature>
<proteinExistence type="predicted"/>
<feature type="domain" description="OmpR/PhoB-type" evidence="9">
    <location>
        <begin position="124"/>
        <end position="223"/>
    </location>
</feature>
<dbReference type="Gene3D" id="3.40.50.2300">
    <property type="match status" value="1"/>
</dbReference>
<evidence type="ECO:0000256" key="4">
    <source>
        <dbReference type="ARBA" id="ARBA00023125"/>
    </source>
</evidence>
<keyword evidence="11" id="KW-1185">Reference proteome</keyword>
<dbReference type="KEGG" id="mama:GII36_00230"/>
<dbReference type="RefSeq" id="WP_260763523.1">
    <property type="nucleotide sequence ID" value="NZ_CP045921.1"/>
</dbReference>
<dbReference type="Pfam" id="PF00072">
    <property type="entry name" value="Response_reg"/>
    <property type="match status" value="1"/>
</dbReference>
<dbReference type="GO" id="GO:0006355">
    <property type="term" value="P:regulation of DNA-templated transcription"/>
    <property type="evidence" value="ECO:0007669"/>
    <property type="project" value="InterPro"/>
</dbReference>
<keyword evidence="2" id="KW-0902">Two-component regulatory system</keyword>
<reference evidence="10" key="1">
    <citation type="journal article" date="2021" name="Nat. Microbiol.">
        <title>Cocultivation of an ultrasmall environmental parasitic bacterium with lytic ability against bacteria associated with wastewater foams.</title>
        <authorList>
            <person name="Batinovic S."/>
            <person name="Rose J.J.A."/>
            <person name="Ratcliffe J."/>
            <person name="Seviour R.J."/>
            <person name="Petrovski S."/>
        </authorList>
    </citation>
    <scope>NUCLEOTIDE SEQUENCE</scope>
    <source>
        <strain evidence="10">JR1</strain>
    </source>
</reference>
<gene>
    <name evidence="10" type="ORF">GII36_00230</name>
</gene>
<evidence type="ECO:0000313" key="11">
    <source>
        <dbReference type="Proteomes" id="UP001059824"/>
    </source>
</evidence>
<feature type="DNA-binding region" description="OmpR/PhoB-type" evidence="7">
    <location>
        <begin position="124"/>
        <end position="223"/>
    </location>
</feature>
<dbReference type="InterPro" id="IPR036388">
    <property type="entry name" value="WH-like_DNA-bd_sf"/>
</dbReference>
<dbReference type="CDD" id="cd00383">
    <property type="entry name" value="trans_reg_C"/>
    <property type="match status" value="1"/>
</dbReference>
<keyword evidence="4 7" id="KW-0238">DNA-binding</keyword>
<dbReference type="PROSITE" id="PS50110">
    <property type="entry name" value="RESPONSE_REGULATORY"/>
    <property type="match status" value="1"/>
</dbReference>
<dbReference type="GO" id="GO:0000976">
    <property type="term" value="F:transcription cis-regulatory region binding"/>
    <property type="evidence" value="ECO:0007669"/>
    <property type="project" value="TreeGrafter"/>
</dbReference>
<dbReference type="InterPro" id="IPR039420">
    <property type="entry name" value="WalR-like"/>
</dbReference>
<dbReference type="FunFam" id="3.40.50.2300:FF:000001">
    <property type="entry name" value="DNA-binding response regulator PhoB"/>
    <property type="match status" value="1"/>
</dbReference>
<accession>A0A857MLZ0</accession>
<dbReference type="EMBL" id="CP045921">
    <property type="protein sequence ID" value="QHN42289.1"/>
    <property type="molecule type" value="Genomic_DNA"/>
</dbReference>
<dbReference type="SMART" id="SM00862">
    <property type="entry name" value="Trans_reg_C"/>
    <property type="match status" value="1"/>
</dbReference>
<protein>
    <submittedName>
        <fullName evidence="10">Response regulator</fullName>
    </submittedName>
</protein>
<dbReference type="AlphaFoldDB" id="A0A857MLZ0"/>
<evidence type="ECO:0000259" key="9">
    <source>
        <dbReference type="PROSITE" id="PS51755"/>
    </source>
</evidence>
<dbReference type="InterPro" id="IPR001867">
    <property type="entry name" value="OmpR/PhoB-type_DNA-bd"/>
</dbReference>
<dbReference type="InterPro" id="IPR001789">
    <property type="entry name" value="Sig_transdc_resp-reg_receiver"/>
</dbReference>
<dbReference type="InterPro" id="IPR011006">
    <property type="entry name" value="CheY-like_superfamily"/>
</dbReference>
<keyword evidence="5" id="KW-0804">Transcription</keyword>
<sequence>MQLLLVEDQKRLAGLLKRSLIEDGYAVDIASDGQEAIDKFDINNYDLIILDIMLPIKDGIEVCQEIRRSNTDIPILMLTALDGVDDRIKGLDSGADDYLVKPFSDGELSARVRALLRRSGNGRPTILIIGELVLNPATKSVTYKGTLLPLTAKEYTLLSYFMYHAGELLSKNDLLEHVWDMNYDGLSNVVETYVRYLRKRLRDVDSSKELITTVRNLGYRLDA</sequence>
<keyword evidence="1 6" id="KW-0597">Phosphoprotein</keyword>
<keyword evidence="3" id="KW-0805">Transcription regulation</keyword>
<dbReference type="Gene3D" id="1.10.10.10">
    <property type="entry name" value="Winged helix-like DNA-binding domain superfamily/Winged helix DNA-binding domain"/>
    <property type="match status" value="1"/>
</dbReference>
<evidence type="ECO:0000256" key="5">
    <source>
        <dbReference type="ARBA" id="ARBA00023163"/>
    </source>
</evidence>
<name>A0A857MLZ0_9BACT</name>
<dbReference type="Gene3D" id="6.10.250.690">
    <property type="match status" value="1"/>
</dbReference>
<evidence type="ECO:0000313" key="10">
    <source>
        <dbReference type="EMBL" id="QHN42289.1"/>
    </source>
</evidence>
<evidence type="ECO:0000256" key="6">
    <source>
        <dbReference type="PROSITE-ProRule" id="PRU00169"/>
    </source>
</evidence>
<dbReference type="PANTHER" id="PTHR48111:SF22">
    <property type="entry name" value="REGULATOR OF RPOS"/>
    <property type="match status" value="1"/>
</dbReference>
<dbReference type="Pfam" id="PF00486">
    <property type="entry name" value="Trans_reg_C"/>
    <property type="match status" value="1"/>
</dbReference>
<dbReference type="SUPFAM" id="SSF52172">
    <property type="entry name" value="CheY-like"/>
    <property type="match status" value="1"/>
</dbReference>
<dbReference type="Proteomes" id="UP001059824">
    <property type="component" value="Chromosome"/>
</dbReference>
<dbReference type="PANTHER" id="PTHR48111">
    <property type="entry name" value="REGULATOR OF RPOS"/>
    <property type="match status" value="1"/>
</dbReference>
<dbReference type="GO" id="GO:0000156">
    <property type="term" value="F:phosphorelay response regulator activity"/>
    <property type="evidence" value="ECO:0007669"/>
    <property type="project" value="TreeGrafter"/>
</dbReference>
<dbReference type="GO" id="GO:0032993">
    <property type="term" value="C:protein-DNA complex"/>
    <property type="evidence" value="ECO:0007669"/>
    <property type="project" value="TreeGrafter"/>
</dbReference>
<dbReference type="PROSITE" id="PS51755">
    <property type="entry name" value="OMPR_PHOB"/>
    <property type="match status" value="1"/>
</dbReference>
<organism evidence="10 11">
    <name type="scientific">Candidatus Mycosynbacter amalyticus</name>
    <dbReference type="NCBI Taxonomy" id="2665156"/>
    <lineage>
        <taxon>Bacteria</taxon>
        <taxon>Candidatus Saccharimonadota</taxon>
        <taxon>Candidatus Saccharimonadota incertae sedis</taxon>
        <taxon>Candidatus Mycosynbacter</taxon>
    </lineage>
</organism>
<evidence type="ECO:0000256" key="7">
    <source>
        <dbReference type="PROSITE-ProRule" id="PRU01091"/>
    </source>
</evidence>
<feature type="domain" description="Response regulatory" evidence="8">
    <location>
        <begin position="2"/>
        <end position="116"/>
    </location>
</feature>
<evidence type="ECO:0000259" key="8">
    <source>
        <dbReference type="PROSITE" id="PS50110"/>
    </source>
</evidence>
<evidence type="ECO:0000256" key="3">
    <source>
        <dbReference type="ARBA" id="ARBA00023015"/>
    </source>
</evidence>
<dbReference type="GO" id="GO:0005829">
    <property type="term" value="C:cytosol"/>
    <property type="evidence" value="ECO:0007669"/>
    <property type="project" value="TreeGrafter"/>
</dbReference>